<feature type="compositionally biased region" description="Basic and acidic residues" evidence="1">
    <location>
        <begin position="179"/>
        <end position="194"/>
    </location>
</feature>
<dbReference type="Proteomes" id="UP000604825">
    <property type="component" value="Unassembled WGS sequence"/>
</dbReference>
<dbReference type="Pfam" id="PF07279">
    <property type="entry name" value="DUF1442"/>
    <property type="match status" value="1"/>
</dbReference>
<evidence type="ECO:0000256" key="1">
    <source>
        <dbReference type="SAM" id="MobiDB-lite"/>
    </source>
</evidence>
<comment type="caution">
    <text evidence="2">The sequence shown here is derived from an EMBL/GenBank/DDBJ whole genome shotgun (WGS) entry which is preliminary data.</text>
</comment>
<reference evidence="2" key="1">
    <citation type="submission" date="2020-10" db="EMBL/GenBank/DDBJ databases">
        <authorList>
            <person name="Han B."/>
            <person name="Lu T."/>
            <person name="Zhao Q."/>
            <person name="Huang X."/>
            <person name="Zhao Y."/>
        </authorList>
    </citation>
    <scope>NUCLEOTIDE SEQUENCE</scope>
</reference>
<sequence>MKLVWCPDTASKAYIDGVRAMANDSADGSLELVAAMAGGWNAQLIVDAPYVDADASPSPSSSRCRPPATSLALTAAVRRTGGRYALLDVDIEAESAMARLEGVDLLVLDAAAVLRAARPGPRGMVVVHHGDTSIGGVRRRAAVGDDGGRDQGRARGLPPHRRRRRRGAARRGRQGAQPADDHAAAARPQKEAPRRRPWAVDPPR</sequence>
<dbReference type="AlphaFoldDB" id="A0A811SL96"/>
<evidence type="ECO:0000313" key="3">
    <source>
        <dbReference type="Proteomes" id="UP000604825"/>
    </source>
</evidence>
<dbReference type="PANTHER" id="PTHR33593">
    <property type="entry name" value="DUF1442 FAMILY PROTEIN"/>
    <property type="match status" value="1"/>
</dbReference>
<dbReference type="PANTHER" id="PTHR33593:SF2">
    <property type="entry name" value="ANKYRIN REPEAT_KH DOMAIN PROTEIN (DUF1442)"/>
    <property type="match status" value="1"/>
</dbReference>
<accession>A0A811SL96</accession>
<keyword evidence="3" id="KW-1185">Reference proteome</keyword>
<feature type="region of interest" description="Disordered" evidence="1">
    <location>
        <begin position="136"/>
        <end position="204"/>
    </location>
</feature>
<proteinExistence type="predicted"/>
<dbReference type="EMBL" id="CAJGYO010000283">
    <property type="protein sequence ID" value="CAD6341736.1"/>
    <property type="molecule type" value="Genomic_DNA"/>
</dbReference>
<name>A0A811SL96_9POAL</name>
<organism evidence="2 3">
    <name type="scientific">Miscanthus lutarioriparius</name>
    <dbReference type="NCBI Taxonomy" id="422564"/>
    <lineage>
        <taxon>Eukaryota</taxon>
        <taxon>Viridiplantae</taxon>
        <taxon>Streptophyta</taxon>
        <taxon>Embryophyta</taxon>
        <taxon>Tracheophyta</taxon>
        <taxon>Spermatophyta</taxon>
        <taxon>Magnoliopsida</taxon>
        <taxon>Liliopsida</taxon>
        <taxon>Poales</taxon>
        <taxon>Poaceae</taxon>
        <taxon>PACMAD clade</taxon>
        <taxon>Panicoideae</taxon>
        <taxon>Andropogonodae</taxon>
        <taxon>Andropogoneae</taxon>
        <taxon>Saccharinae</taxon>
        <taxon>Miscanthus</taxon>
    </lineage>
</organism>
<dbReference type="InterPro" id="IPR009902">
    <property type="entry name" value="DUF1442"/>
</dbReference>
<evidence type="ECO:0000313" key="2">
    <source>
        <dbReference type="EMBL" id="CAD6341736.1"/>
    </source>
</evidence>
<gene>
    <name evidence="2" type="ORF">NCGR_LOCUS65834</name>
</gene>
<feature type="compositionally biased region" description="Basic and acidic residues" evidence="1">
    <location>
        <begin position="142"/>
        <end position="153"/>
    </location>
</feature>
<dbReference type="OrthoDB" id="685237at2759"/>
<feature type="compositionally biased region" description="Basic residues" evidence="1">
    <location>
        <begin position="158"/>
        <end position="173"/>
    </location>
</feature>
<protein>
    <submittedName>
        <fullName evidence="2">Uncharacterized protein</fullName>
    </submittedName>
</protein>